<evidence type="ECO:0000313" key="1">
    <source>
        <dbReference type="EMBL" id="AGR89115.1"/>
    </source>
</evidence>
<evidence type="ECO:0000313" key="2">
    <source>
        <dbReference type="Proteomes" id="UP000018643"/>
    </source>
</evidence>
<dbReference type="RefSeq" id="YP_008858184.1">
    <property type="nucleotide sequence ID" value="NC_022974.1"/>
</dbReference>
<organism evidence="1 2">
    <name type="scientific">Pseudomonas phage CHA_P1</name>
    <dbReference type="NCBI Taxonomy" id="1327965"/>
    <lineage>
        <taxon>Viruses</taxon>
        <taxon>Duplodnaviria</taxon>
        <taxon>Heunggongvirae</taxon>
        <taxon>Uroviricota</taxon>
        <taxon>Caudoviricetes</taxon>
        <taxon>Vandenendeviridae</taxon>
        <taxon>Nankokuvirus</taxon>
        <taxon>Nankokuvirus PAKP3</taxon>
    </lineage>
</organism>
<dbReference type="Proteomes" id="UP000018643">
    <property type="component" value="Segment"/>
</dbReference>
<dbReference type="GeneID" id="17777178"/>
<gene>
    <name evidence="1" type="ORF">CHA_P10161</name>
</gene>
<protein>
    <submittedName>
        <fullName evidence="1">Uncharacterized protein</fullName>
    </submittedName>
</protein>
<sequence length="58" mass="6453">MRCKGCNRIIKYPSKNSVSGKHEDLCSLCQGRAKMVGPTENYAFPHAKQGLTPVRQCD</sequence>
<dbReference type="EMBL" id="KC862295">
    <property type="protein sequence ID" value="AGR89115.1"/>
    <property type="molecule type" value="Genomic_DNA"/>
</dbReference>
<accession>V5JVU4</accession>
<name>V5JVU4_9CAUD</name>
<dbReference type="KEGG" id="vg:17777178"/>
<proteinExistence type="predicted"/>
<reference evidence="1 2" key="1">
    <citation type="journal article" date="2013" name="Antimicrob. Agents Chemother.">
        <title>Predicting in vivo efficacy of therapeutic bacteriophages used to treat pulmonary infections.</title>
        <authorList>
            <person name="Henry M."/>
            <person name="Lavigne R."/>
            <person name="Debarbieux L."/>
        </authorList>
    </citation>
    <scope>NUCLEOTIDE SEQUENCE [LARGE SCALE GENOMIC DNA]</scope>
</reference>